<comment type="caution">
    <text evidence="1">The sequence shown here is derived from an EMBL/GenBank/DDBJ whole genome shotgun (WGS) entry which is preliminary data.</text>
</comment>
<dbReference type="InterPro" id="IPR004509">
    <property type="entry name" value="Competence_ComEA_HhH"/>
</dbReference>
<sequence>MLLCTVIALAAIAWGALFLIAPVWQFSGPTASYTDKDFASVSSETIQTDCININLADAETLMMLPGIGPAKAEAILAWREAHGPFSTLMDLEQVSGISSGMIESWEGLAYVGSSDTQTQ</sequence>
<dbReference type="eggNOG" id="COG1555">
    <property type="taxonomic scope" value="Bacteria"/>
</dbReference>
<evidence type="ECO:0000313" key="1">
    <source>
        <dbReference type="EMBL" id="EFB76540.1"/>
    </source>
</evidence>
<proteinExistence type="predicted"/>
<dbReference type="Proteomes" id="UP000003438">
    <property type="component" value="Unassembled WGS sequence"/>
</dbReference>
<dbReference type="AlphaFoldDB" id="D1PKN2"/>
<dbReference type="NCBIfam" id="TIGR00426">
    <property type="entry name" value="competence protein ComEA helix-hairpin-helix repeat region"/>
    <property type="match status" value="1"/>
</dbReference>
<keyword evidence="2" id="KW-1185">Reference proteome</keyword>
<evidence type="ECO:0000313" key="2">
    <source>
        <dbReference type="Proteomes" id="UP000003438"/>
    </source>
</evidence>
<dbReference type="STRING" id="411471.SUBVAR_04909"/>
<dbReference type="Gene3D" id="1.10.150.280">
    <property type="entry name" value="AF1531-like domain"/>
    <property type="match status" value="1"/>
</dbReference>
<dbReference type="Pfam" id="PF12836">
    <property type="entry name" value="HHH_3"/>
    <property type="match status" value="1"/>
</dbReference>
<dbReference type="PANTHER" id="PTHR21180:SF32">
    <property type="entry name" value="ENDONUCLEASE_EXONUCLEASE_PHOSPHATASE FAMILY DOMAIN-CONTAINING PROTEIN 1"/>
    <property type="match status" value="1"/>
</dbReference>
<dbReference type="InterPro" id="IPR010994">
    <property type="entry name" value="RuvA_2-like"/>
</dbReference>
<accession>D1PKN2</accession>
<reference evidence="1" key="1">
    <citation type="submission" date="2009-12" db="EMBL/GenBank/DDBJ databases">
        <authorList>
            <person name="Weinstock G."/>
            <person name="Sodergren E."/>
            <person name="Clifton S."/>
            <person name="Fulton L."/>
            <person name="Fulton B."/>
            <person name="Courtney L."/>
            <person name="Fronick C."/>
            <person name="Harrison M."/>
            <person name="Strong C."/>
            <person name="Farmer C."/>
            <person name="Delahaunty K."/>
            <person name="Markovic C."/>
            <person name="Hall O."/>
            <person name="Minx P."/>
            <person name="Tomlinson C."/>
            <person name="Mitreva M."/>
            <person name="Nelson J."/>
            <person name="Hou S."/>
            <person name="Wollam A."/>
            <person name="Pepin K.H."/>
            <person name="Johnson M."/>
            <person name="Bhonagiri V."/>
            <person name="Nash W.E."/>
            <person name="Warren W."/>
            <person name="Chinwalla A."/>
            <person name="Mardis E.R."/>
            <person name="Wilson R.K."/>
        </authorList>
    </citation>
    <scope>NUCLEOTIDE SEQUENCE [LARGE SCALE GENOMIC DNA]</scope>
    <source>
        <strain evidence="1">DSM 15176</strain>
    </source>
</reference>
<organism evidence="1 2">
    <name type="scientific">Subdoligranulum variabile DSM 15176</name>
    <dbReference type="NCBI Taxonomy" id="411471"/>
    <lineage>
        <taxon>Bacteria</taxon>
        <taxon>Bacillati</taxon>
        <taxon>Bacillota</taxon>
        <taxon>Clostridia</taxon>
        <taxon>Eubacteriales</taxon>
        <taxon>Oscillospiraceae</taxon>
        <taxon>Subdoligranulum</taxon>
    </lineage>
</organism>
<dbReference type="HOGENOM" id="CLU_052011_3_0_9"/>
<dbReference type="EMBL" id="ACBY02000020">
    <property type="protein sequence ID" value="EFB76540.1"/>
    <property type="molecule type" value="Genomic_DNA"/>
</dbReference>
<evidence type="ECO:0008006" key="3">
    <source>
        <dbReference type="Google" id="ProtNLM"/>
    </source>
</evidence>
<dbReference type="GO" id="GO:0015627">
    <property type="term" value="C:type II protein secretion system complex"/>
    <property type="evidence" value="ECO:0007669"/>
    <property type="project" value="TreeGrafter"/>
</dbReference>
<dbReference type="InterPro" id="IPR051675">
    <property type="entry name" value="Endo/Exo/Phosphatase_dom_1"/>
</dbReference>
<gene>
    <name evidence="1" type="ORF">SUBVAR_04909</name>
</gene>
<protein>
    <recommendedName>
        <fullName evidence="3">ComEA protein</fullName>
    </recommendedName>
</protein>
<dbReference type="SUPFAM" id="SSF47781">
    <property type="entry name" value="RuvA domain 2-like"/>
    <property type="match status" value="1"/>
</dbReference>
<dbReference type="PANTHER" id="PTHR21180">
    <property type="entry name" value="ENDONUCLEASE/EXONUCLEASE/PHOSPHATASE FAMILY DOMAIN-CONTAINING PROTEIN 1"/>
    <property type="match status" value="1"/>
</dbReference>
<dbReference type="GO" id="GO:0015628">
    <property type="term" value="P:protein secretion by the type II secretion system"/>
    <property type="evidence" value="ECO:0007669"/>
    <property type="project" value="TreeGrafter"/>
</dbReference>
<name>D1PKN2_9FIRM</name>